<dbReference type="Proteomes" id="UP000274097">
    <property type="component" value="Unassembled WGS sequence"/>
</dbReference>
<accession>A0A3A9JQX6</accession>
<organism evidence="1 4">
    <name type="scientific">Teichococcus wenyumeiae</name>
    <dbReference type="NCBI Taxonomy" id="2478470"/>
    <lineage>
        <taxon>Bacteria</taxon>
        <taxon>Pseudomonadati</taxon>
        <taxon>Pseudomonadota</taxon>
        <taxon>Alphaproteobacteria</taxon>
        <taxon>Acetobacterales</taxon>
        <taxon>Roseomonadaceae</taxon>
        <taxon>Roseomonas</taxon>
    </lineage>
</organism>
<evidence type="ECO:0000313" key="3">
    <source>
        <dbReference type="Proteomes" id="UP000274097"/>
    </source>
</evidence>
<reference evidence="1 4" key="1">
    <citation type="submission" date="2018-09" db="EMBL/GenBank/DDBJ databases">
        <title>Roseomonas sp. nov., isolated from feces of Tibetan antelopes in the Qinghai-Tibet plateau, China.</title>
        <authorList>
            <person name="Tian Z."/>
        </authorList>
    </citation>
    <scope>NUCLEOTIDE SEQUENCE [LARGE SCALE GENOMIC DNA]</scope>
    <source>
        <strain evidence="2 3">Z23</strain>
        <strain evidence="1 4">Z24</strain>
    </source>
</reference>
<name>A0A3A9JQX6_9PROT</name>
<dbReference type="Pfam" id="PF08811">
    <property type="entry name" value="DUF1800"/>
    <property type="match status" value="1"/>
</dbReference>
<comment type="caution">
    <text evidence="1">The sequence shown here is derived from an EMBL/GenBank/DDBJ whole genome shotgun (WGS) entry which is preliminary data.</text>
</comment>
<evidence type="ECO:0000313" key="4">
    <source>
        <dbReference type="Proteomes" id="UP000278036"/>
    </source>
</evidence>
<evidence type="ECO:0000313" key="2">
    <source>
        <dbReference type="EMBL" id="RMI15532.1"/>
    </source>
</evidence>
<gene>
    <name evidence="1" type="ORF">D6Z83_16705</name>
    <name evidence="2" type="ORF">EBE87_25455</name>
</gene>
<keyword evidence="3" id="KW-1185">Reference proteome</keyword>
<dbReference type="OrthoDB" id="9772295at2"/>
<dbReference type="Proteomes" id="UP000278036">
    <property type="component" value="Unassembled WGS sequence"/>
</dbReference>
<dbReference type="InterPro" id="IPR014917">
    <property type="entry name" value="DUF1800"/>
</dbReference>
<sequence length="148" mass="15763">MNTGAALRRFGLCGGAQDGARLGSDPLGALIAELSEAARSPGVNASGLLSTQAAAEIFAERRVRARAVRDGTAKRDPKAFVRIATGPVRTEELGRLVANAIGTTRPLEERLALFWANHFMVSTVRTAIGAMVGAYEREALRPQMLGRF</sequence>
<proteinExistence type="predicted"/>
<protein>
    <submittedName>
        <fullName evidence="1">DUF1800 family protein</fullName>
    </submittedName>
</protein>
<dbReference type="EMBL" id="RAQU01000109">
    <property type="protein sequence ID" value="RKK03038.1"/>
    <property type="molecule type" value="Genomic_DNA"/>
</dbReference>
<dbReference type="EMBL" id="RFLX01000052">
    <property type="protein sequence ID" value="RMI15532.1"/>
    <property type="molecule type" value="Genomic_DNA"/>
</dbReference>
<dbReference type="InParanoid" id="A0A3A9JQX6"/>
<dbReference type="AlphaFoldDB" id="A0A3A9JQX6"/>
<evidence type="ECO:0000313" key="1">
    <source>
        <dbReference type="EMBL" id="RKK03038.1"/>
    </source>
</evidence>